<feature type="transmembrane region" description="Helical" evidence="1">
    <location>
        <begin position="367"/>
        <end position="400"/>
    </location>
</feature>
<dbReference type="Proteomes" id="UP001442841">
    <property type="component" value="Chromosome"/>
</dbReference>
<proteinExistence type="predicted"/>
<feature type="transmembrane region" description="Helical" evidence="1">
    <location>
        <begin position="108"/>
        <end position="129"/>
    </location>
</feature>
<sequence length="414" mass="42850">MSATTDTGYRPSLRRDVSASAIMAGFIAVAVSYAGPLLVTLEAARAGGLSPELTASWVWAISVGSGVMSLIFSWFTRQPIMVAWSIPGAALLVTSLEPYVTSGRYSEVIGAYIVCGIASAILGATGLVGKLIAATPKPITAAVLAGVLFPFAIRVAQAVAENPLVAGGLVLGYLVGRRWNPRYAVFVAMAVGGLIAVISGEANALAVDFAITIPVFVAPTFTLQAALEIAVPLFIVTAAGQNAPGLIVMHNSGYKANDRMLLGGAGIFSVLFAPFNSHALNFAAVTAAIATSDESHPDLRRRYIAGMSCGFFYIIGGFLATFIVSLFSAIPAGMITALAGVALLSPLQNSLYDTMHEGKHHKSVIEAALITLAVTISGMTALGIVSAFWGLIAGIVAYAILRPRPPKIDPAADI</sequence>
<dbReference type="PANTHER" id="PTHR30199:SF0">
    <property type="entry name" value="INNER MEMBRANE PROTEIN YDCO"/>
    <property type="match status" value="1"/>
</dbReference>
<protein>
    <submittedName>
        <fullName evidence="2">Benzoate/H(+) symporter BenE family transporter</fullName>
    </submittedName>
</protein>
<accession>A0ABZ3FQZ7</accession>
<gene>
    <name evidence="2" type="ORF">AADG42_10935</name>
</gene>
<keyword evidence="1" id="KW-1133">Transmembrane helix</keyword>
<reference evidence="2 3" key="1">
    <citation type="submission" date="2024-04" db="EMBL/GenBank/DDBJ databases">
        <title>Isolation of an actinomycete strain from pig manure.</title>
        <authorList>
            <person name="Gong T."/>
            <person name="Yu Z."/>
            <person name="An M."/>
            <person name="Wei C."/>
            <person name="Yang W."/>
            <person name="Liu L."/>
        </authorList>
    </citation>
    <scope>NUCLEOTIDE SEQUENCE [LARGE SCALE GENOMIC DNA]</scope>
    <source>
        <strain evidence="2 3">ZF39</strain>
    </source>
</reference>
<dbReference type="PANTHER" id="PTHR30199">
    <property type="entry name" value="MFS FAMILY TRANSPORTER, PREDICTED SUBSTRATE BENZOATE"/>
    <property type="match status" value="1"/>
</dbReference>
<feature type="transmembrane region" description="Helical" evidence="1">
    <location>
        <begin position="21"/>
        <end position="44"/>
    </location>
</feature>
<evidence type="ECO:0000313" key="3">
    <source>
        <dbReference type="Proteomes" id="UP001442841"/>
    </source>
</evidence>
<name>A0ABZ3FQZ7_9ACTN</name>
<keyword evidence="1" id="KW-0472">Membrane</keyword>
<dbReference type="EMBL" id="CP154795">
    <property type="protein sequence ID" value="XAN07797.1"/>
    <property type="molecule type" value="Genomic_DNA"/>
</dbReference>
<evidence type="ECO:0000313" key="2">
    <source>
        <dbReference type="EMBL" id="XAN07797.1"/>
    </source>
</evidence>
<dbReference type="NCBIfam" id="TIGR00843">
    <property type="entry name" value="benE"/>
    <property type="match status" value="1"/>
</dbReference>
<feature type="transmembrane region" description="Helical" evidence="1">
    <location>
        <begin position="261"/>
        <end position="291"/>
    </location>
</feature>
<feature type="transmembrane region" description="Helical" evidence="1">
    <location>
        <begin position="303"/>
        <end position="322"/>
    </location>
</feature>
<keyword evidence="3" id="KW-1185">Reference proteome</keyword>
<feature type="transmembrane region" description="Helical" evidence="1">
    <location>
        <begin position="141"/>
        <end position="160"/>
    </location>
</feature>
<dbReference type="Pfam" id="PF03594">
    <property type="entry name" value="BenE"/>
    <property type="match status" value="1"/>
</dbReference>
<feature type="transmembrane region" description="Helical" evidence="1">
    <location>
        <begin position="56"/>
        <end position="75"/>
    </location>
</feature>
<feature type="transmembrane region" description="Helical" evidence="1">
    <location>
        <begin position="329"/>
        <end position="347"/>
    </location>
</feature>
<feature type="transmembrane region" description="Helical" evidence="1">
    <location>
        <begin position="180"/>
        <end position="198"/>
    </location>
</feature>
<organism evidence="2 3">
    <name type="scientific">Ammonicoccus fulvus</name>
    <dbReference type="NCBI Taxonomy" id="3138240"/>
    <lineage>
        <taxon>Bacteria</taxon>
        <taxon>Bacillati</taxon>
        <taxon>Actinomycetota</taxon>
        <taxon>Actinomycetes</taxon>
        <taxon>Propionibacteriales</taxon>
        <taxon>Propionibacteriaceae</taxon>
        <taxon>Ammonicoccus</taxon>
    </lineage>
</organism>
<keyword evidence="1" id="KW-0812">Transmembrane</keyword>
<dbReference type="RefSeq" id="WP_425309255.1">
    <property type="nucleotide sequence ID" value="NZ_CP154795.1"/>
</dbReference>
<evidence type="ECO:0000256" key="1">
    <source>
        <dbReference type="SAM" id="Phobius"/>
    </source>
</evidence>
<feature type="transmembrane region" description="Helical" evidence="1">
    <location>
        <begin position="82"/>
        <end position="102"/>
    </location>
</feature>
<dbReference type="InterPro" id="IPR004711">
    <property type="entry name" value="Benzoate_Transporter"/>
</dbReference>